<reference evidence="2 3" key="1">
    <citation type="submission" date="2019-03" db="EMBL/GenBank/DDBJ databases">
        <title>Genomic Encyclopedia of Type Strains, Phase IV (KMG-IV): sequencing the most valuable type-strain genomes for metagenomic binning, comparative biology and taxonomic classification.</title>
        <authorList>
            <person name="Goeker M."/>
        </authorList>
    </citation>
    <scope>NUCLEOTIDE SEQUENCE [LARGE SCALE GENOMIC DNA]</scope>
    <source>
        <strain evidence="2 3">DSM 23802</strain>
    </source>
</reference>
<evidence type="ECO:0000313" key="2">
    <source>
        <dbReference type="EMBL" id="TCS78229.1"/>
    </source>
</evidence>
<dbReference type="Proteomes" id="UP000295788">
    <property type="component" value="Unassembled WGS sequence"/>
</dbReference>
<sequence>MKKKSIRKNNLKIDGEFFAFDLADPSHQNIKIHPDQENPMEPLKKVTEPDEY</sequence>
<organism evidence="2 3">
    <name type="scientific">Tepidibacillus fermentans</name>
    <dbReference type="NCBI Taxonomy" id="1281767"/>
    <lineage>
        <taxon>Bacteria</taxon>
        <taxon>Bacillati</taxon>
        <taxon>Bacillota</taxon>
        <taxon>Bacilli</taxon>
        <taxon>Bacillales</taxon>
        <taxon>Bacillaceae</taxon>
        <taxon>Tepidibacillus</taxon>
    </lineage>
</organism>
<name>A0A4R3K614_9BACI</name>
<comment type="caution">
    <text evidence="2">The sequence shown here is derived from an EMBL/GenBank/DDBJ whole genome shotgun (WGS) entry which is preliminary data.</text>
</comment>
<gene>
    <name evidence="2" type="ORF">EDD72_1296</name>
</gene>
<dbReference type="RefSeq" id="WP_165895087.1">
    <property type="nucleotide sequence ID" value="NZ_SMAB01000029.1"/>
</dbReference>
<protein>
    <submittedName>
        <fullName evidence="2">Uncharacterized protein</fullName>
    </submittedName>
</protein>
<evidence type="ECO:0000256" key="1">
    <source>
        <dbReference type="SAM" id="MobiDB-lite"/>
    </source>
</evidence>
<accession>A0A4R3K614</accession>
<feature type="compositionally biased region" description="Basic and acidic residues" evidence="1">
    <location>
        <begin position="32"/>
        <end position="52"/>
    </location>
</feature>
<dbReference type="AlphaFoldDB" id="A0A4R3K614"/>
<evidence type="ECO:0000313" key="3">
    <source>
        <dbReference type="Proteomes" id="UP000295788"/>
    </source>
</evidence>
<dbReference type="EMBL" id="SMAB01000029">
    <property type="protein sequence ID" value="TCS78229.1"/>
    <property type="molecule type" value="Genomic_DNA"/>
</dbReference>
<keyword evidence="3" id="KW-1185">Reference proteome</keyword>
<proteinExistence type="predicted"/>
<feature type="region of interest" description="Disordered" evidence="1">
    <location>
        <begin position="29"/>
        <end position="52"/>
    </location>
</feature>